<feature type="compositionally biased region" description="Acidic residues" evidence="1">
    <location>
        <begin position="67"/>
        <end position="87"/>
    </location>
</feature>
<accession>A0AAJ2Z088</accession>
<name>A0AAJ2Z088_WEICO</name>
<protein>
    <submittedName>
        <fullName evidence="2">Uncharacterized protein</fullName>
    </submittedName>
</protein>
<dbReference type="AlphaFoldDB" id="A0AAJ2Z088"/>
<reference evidence="2" key="1">
    <citation type="submission" date="2020-01" db="EMBL/GenBank/DDBJ databases">
        <title>First Reported Case and Whole Genome of Weissella confusa in an Equid.</title>
        <authorList>
            <person name="Little S.V."/>
            <person name="Lawhon S.D."/>
        </authorList>
    </citation>
    <scope>NUCLEOTIDE SEQUENCE</scope>
    <source>
        <strain evidence="2">718955</strain>
    </source>
</reference>
<evidence type="ECO:0000313" key="3">
    <source>
        <dbReference type="Proteomes" id="UP000719917"/>
    </source>
</evidence>
<proteinExistence type="predicted"/>
<comment type="caution">
    <text evidence="2">The sequence shown here is derived from an EMBL/GenBank/DDBJ whole genome shotgun (WGS) entry which is preliminary data.</text>
</comment>
<evidence type="ECO:0000256" key="1">
    <source>
        <dbReference type="SAM" id="MobiDB-lite"/>
    </source>
</evidence>
<organism evidence="2 3">
    <name type="scientific">Weissella confusa</name>
    <name type="common">Lactobacillus confusus</name>
    <dbReference type="NCBI Taxonomy" id="1583"/>
    <lineage>
        <taxon>Bacteria</taxon>
        <taxon>Bacillati</taxon>
        <taxon>Bacillota</taxon>
        <taxon>Bacilli</taxon>
        <taxon>Lactobacillales</taxon>
        <taxon>Lactobacillaceae</taxon>
        <taxon>Weissella</taxon>
    </lineage>
</organism>
<dbReference type="EMBL" id="JAAAMQ010000020">
    <property type="protein sequence ID" value="NBA12203.1"/>
    <property type="molecule type" value="Genomic_DNA"/>
</dbReference>
<dbReference type="Proteomes" id="UP000719917">
    <property type="component" value="Unassembled WGS sequence"/>
</dbReference>
<gene>
    <name evidence="2" type="ORF">GTU77_08260</name>
</gene>
<sequence>MAAFKKAEKYVVLVDFTDFKDDNKKYKTGDEYPASATVTRLKELLADDNEGRTDGLKNAPIIAAVEQEADDQNTDGEDGEDASTEQE</sequence>
<feature type="region of interest" description="Disordered" evidence="1">
    <location>
        <begin position="65"/>
        <end position="87"/>
    </location>
</feature>
<dbReference type="RefSeq" id="WP_161691363.1">
    <property type="nucleotide sequence ID" value="NZ_JAAAMQ010000020.1"/>
</dbReference>
<evidence type="ECO:0000313" key="2">
    <source>
        <dbReference type="EMBL" id="NBA12203.1"/>
    </source>
</evidence>